<evidence type="ECO:0000313" key="3">
    <source>
        <dbReference type="Proteomes" id="UP000298663"/>
    </source>
</evidence>
<evidence type="ECO:0000313" key="2">
    <source>
        <dbReference type="EMBL" id="TKR88659.1"/>
    </source>
</evidence>
<feature type="transmembrane region" description="Helical" evidence="1">
    <location>
        <begin position="88"/>
        <end position="107"/>
    </location>
</feature>
<name>A0A4U5NYD3_STECR</name>
<evidence type="ECO:0000256" key="1">
    <source>
        <dbReference type="SAM" id="Phobius"/>
    </source>
</evidence>
<keyword evidence="3" id="KW-1185">Reference proteome</keyword>
<dbReference type="AlphaFoldDB" id="A0A4U5NYD3"/>
<accession>A0A4U5NYD3</accession>
<gene>
    <name evidence="2" type="ORF">L596_012867</name>
</gene>
<keyword evidence="1" id="KW-0472">Membrane</keyword>
<sequence length="113" mass="12488">MPIGSALPEGRSTECPGLLWHSDAADPASGAACQSDDFKISARCNACFWPTRGRVYSHKSPLEDTWMRAQEFAQPTLFQSITLSKTRFFVAFVFAAIYSVSPTLSYFEKNGVL</sequence>
<keyword evidence="1" id="KW-0812">Transmembrane</keyword>
<proteinExistence type="predicted"/>
<organism evidence="2 3">
    <name type="scientific">Steinernema carpocapsae</name>
    <name type="common">Entomopathogenic nematode</name>
    <dbReference type="NCBI Taxonomy" id="34508"/>
    <lineage>
        <taxon>Eukaryota</taxon>
        <taxon>Metazoa</taxon>
        <taxon>Ecdysozoa</taxon>
        <taxon>Nematoda</taxon>
        <taxon>Chromadorea</taxon>
        <taxon>Rhabditida</taxon>
        <taxon>Tylenchina</taxon>
        <taxon>Panagrolaimomorpha</taxon>
        <taxon>Strongyloidoidea</taxon>
        <taxon>Steinernematidae</taxon>
        <taxon>Steinernema</taxon>
    </lineage>
</organism>
<dbReference type="EMBL" id="AZBU02000003">
    <property type="protein sequence ID" value="TKR88659.1"/>
    <property type="molecule type" value="Genomic_DNA"/>
</dbReference>
<reference evidence="2 3" key="1">
    <citation type="journal article" date="2015" name="Genome Biol.">
        <title>Comparative genomics of Steinernema reveals deeply conserved gene regulatory networks.</title>
        <authorList>
            <person name="Dillman A.R."/>
            <person name="Macchietto M."/>
            <person name="Porter C.F."/>
            <person name="Rogers A."/>
            <person name="Williams B."/>
            <person name="Antoshechkin I."/>
            <person name="Lee M.M."/>
            <person name="Goodwin Z."/>
            <person name="Lu X."/>
            <person name="Lewis E.E."/>
            <person name="Goodrich-Blair H."/>
            <person name="Stock S.P."/>
            <person name="Adams B.J."/>
            <person name="Sternberg P.W."/>
            <person name="Mortazavi A."/>
        </authorList>
    </citation>
    <scope>NUCLEOTIDE SEQUENCE [LARGE SCALE GENOMIC DNA]</scope>
    <source>
        <strain evidence="2 3">ALL</strain>
    </source>
</reference>
<dbReference type="Proteomes" id="UP000298663">
    <property type="component" value="Unassembled WGS sequence"/>
</dbReference>
<reference evidence="2 3" key="2">
    <citation type="journal article" date="2019" name="G3 (Bethesda)">
        <title>Hybrid Assembly of the Genome of the Entomopathogenic Nematode Steinernema carpocapsae Identifies the X-Chromosome.</title>
        <authorList>
            <person name="Serra L."/>
            <person name="Macchietto M."/>
            <person name="Macias-Munoz A."/>
            <person name="McGill C.J."/>
            <person name="Rodriguez I.M."/>
            <person name="Rodriguez B."/>
            <person name="Murad R."/>
            <person name="Mortazavi A."/>
        </authorList>
    </citation>
    <scope>NUCLEOTIDE SEQUENCE [LARGE SCALE GENOMIC DNA]</scope>
    <source>
        <strain evidence="2 3">ALL</strain>
    </source>
</reference>
<protein>
    <submittedName>
        <fullName evidence="2">Uncharacterized protein</fullName>
    </submittedName>
</protein>
<keyword evidence="1" id="KW-1133">Transmembrane helix</keyword>
<comment type="caution">
    <text evidence="2">The sequence shown here is derived from an EMBL/GenBank/DDBJ whole genome shotgun (WGS) entry which is preliminary data.</text>
</comment>